<dbReference type="InterPro" id="IPR007709">
    <property type="entry name" value="N-FG_amidohydro"/>
</dbReference>
<dbReference type="Pfam" id="PF05013">
    <property type="entry name" value="FGase"/>
    <property type="match status" value="1"/>
</dbReference>
<dbReference type="PIRSF" id="PIRSF029730">
    <property type="entry name" value="UCP029730"/>
    <property type="match status" value="1"/>
</dbReference>
<proteinExistence type="predicted"/>
<keyword evidence="2" id="KW-1185">Reference proteome</keyword>
<sequence>MPDDNWSPVGVRGVFGRSPIVLACEHASRHIPVELNNLGLDEAARISHAAWDPGALHVAEKLCDLLKAPLIFGGVSRLVYDCNRPPEASDCVPARSEIFEIPGNAALTDQEKDRRFALVHEPFHTTLANAITQQQRALAEPIVLVTVHSFTPVYHGERRSVEIGYLYDTRSDLSEAACTTEQTKGQYSAALNEPYGPGDGVTYTLRKHAEANGLSSTMIEIRNDLILTQEAAHSMASHLAGVLRTALASLSRSQEGRSTS</sequence>
<dbReference type="SUPFAM" id="SSF53187">
    <property type="entry name" value="Zn-dependent exopeptidases"/>
    <property type="match status" value="1"/>
</dbReference>
<dbReference type="RefSeq" id="WP_028483022.1">
    <property type="nucleotide sequence ID" value="NZ_LVVZ01000004.1"/>
</dbReference>
<protein>
    <recommendedName>
        <fullName evidence="3">N-formylglutamate amidohydrolase</fullName>
    </recommendedName>
</protein>
<evidence type="ECO:0000313" key="1">
    <source>
        <dbReference type="EMBL" id="OKL45645.1"/>
    </source>
</evidence>
<gene>
    <name evidence="1" type="ORF">A3843_01535</name>
</gene>
<evidence type="ECO:0008006" key="3">
    <source>
        <dbReference type="Google" id="ProtNLM"/>
    </source>
</evidence>
<dbReference type="EMBL" id="LVVZ01000004">
    <property type="protein sequence ID" value="OKL45645.1"/>
    <property type="molecule type" value="Genomic_DNA"/>
</dbReference>
<reference evidence="1 2" key="1">
    <citation type="submission" date="2016-03" db="EMBL/GenBank/DDBJ databases">
        <title>Genome sequence of Nesiotobacter sp. nov., a moderately halophilic alphaproteobacterium isolated from the Yellow Sea, China.</title>
        <authorList>
            <person name="Zhang G."/>
            <person name="Zhang R."/>
        </authorList>
    </citation>
    <scope>NUCLEOTIDE SEQUENCE [LARGE SCALE GENOMIC DNA]</scope>
    <source>
        <strain evidence="1 2">WB1-6</strain>
    </source>
</reference>
<dbReference type="STRING" id="197461.A3843_01535"/>
<dbReference type="Gene3D" id="3.40.630.40">
    <property type="entry name" value="Zn-dependent exopeptidases"/>
    <property type="match status" value="1"/>
</dbReference>
<accession>A0A1U7JLQ6</accession>
<name>A0A1U7JLQ6_9HYPH</name>
<evidence type="ECO:0000313" key="2">
    <source>
        <dbReference type="Proteomes" id="UP000185783"/>
    </source>
</evidence>
<comment type="caution">
    <text evidence="1">The sequence shown here is derived from an EMBL/GenBank/DDBJ whole genome shotgun (WGS) entry which is preliminary data.</text>
</comment>
<organism evidence="1 2">
    <name type="scientific">Pseudovibrio exalbescens</name>
    <dbReference type="NCBI Taxonomy" id="197461"/>
    <lineage>
        <taxon>Bacteria</taxon>
        <taxon>Pseudomonadati</taxon>
        <taxon>Pseudomonadota</taxon>
        <taxon>Alphaproteobacteria</taxon>
        <taxon>Hyphomicrobiales</taxon>
        <taxon>Stappiaceae</taxon>
        <taxon>Pseudovibrio</taxon>
    </lineage>
</organism>
<dbReference type="InterPro" id="IPR011227">
    <property type="entry name" value="UCP029730"/>
</dbReference>
<dbReference type="AlphaFoldDB" id="A0A1U7JLQ6"/>
<dbReference type="Proteomes" id="UP000185783">
    <property type="component" value="Unassembled WGS sequence"/>
</dbReference>